<feature type="transmembrane region" description="Helical" evidence="3">
    <location>
        <begin position="179"/>
        <end position="203"/>
    </location>
</feature>
<dbReference type="PROSITE" id="PS50850">
    <property type="entry name" value="MFS"/>
    <property type="match status" value="1"/>
</dbReference>
<dbReference type="SUPFAM" id="SSF103473">
    <property type="entry name" value="MFS general substrate transporter"/>
    <property type="match status" value="1"/>
</dbReference>
<dbReference type="InterPro" id="IPR011701">
    <property type="entry name" value="MFS"/>
</dbReference>
<dbReference type="InterPro" id="IPR050327">
    <property type="entry name" value="Proton-linked_MCT"/>
</dbReference>
<accession>A0AA39GDV3</accession>
<evidence type="ECO:0000313" key="6">
    <source>
        <dbReference type="EMBL" id="KAK0385226.1"/>
    </source>
</evidence>
<feature type="transmembrane region" description="Helical" evidence="3">
    <location>
        <begin position="60"/>
        <end position="81"/>
    </location>
</feature>
<evidence type="ECO:0000313" key="7">
    <source>
        <dbReference type="Proteomes" id="UP001175261"/>
    </source>
</evidence>
<feature type="transmembrane region" description="Helical" evidence="3">
    <location>
        <begin position="223"/>
        <end position="246"/>
    </location>
</feature>
<feature type="transmembrane region" description="Helical" evidence="3">
    <location>
        <begin position="87"/>
        <end position="108"/>
    </location>
</feature>
<dbReference type="Pfam" id="PF07690">
    <property type="entry name" value="MFS_1"/>
    <property type="match status" value="1"/>
</dbReference>
<keyword evidence="3" id="KW-0812">Transmembrane</keyword>
<dbReference type="Gene3D" id="1.20.1250.20">
    <property type="entry name" value="MFS general substrate transporter like domains"/>
    <property type="match status" value="1"/>
</dbReference>
<evidence type="ECO:0000259" key="4">
    <source>
        <dbReference type="PROSITE" id="PS50042"/>
    </source>
</evidence>
<dbReference type="GO" id="GO:0016020">
    <property type="term" value="C:membrane"/>
    <property type="evidence" value="ECO:0007669"/>
    <property type="project" value="UniProtKB-SubCell"/>
</dbReference>
<evidence type="ECO:0000259" key="5">
    <source>
        <dbReference type="PROSITE" id="PS50850"/>
    </source>
</evidence>
<keyword evidence="3" id="KW-1133">Transmembrane helix</keyword>
<feature type="transmembrane region" description="Helical" evidence="3">
    <location>
        <begin position="20"/>
        <end position="48"/>
    </location>
</feature>
<feature type="transmembrane region" description="Helical" evidence="3">
    <location>
        <begin position="382"/>
        <end position="402"/>
    </location>
</feature>
<evidence type="ECO:0000256" key="1">
    <source>
        <dbReference type="ARBA" id="ARBA00004141"/>
    </source>
</evidence>
<feature type="transmembrane region" description="Helical" evidence="3">
    <location>
        <begin position="348"/>
        <end position="370"/>
    </location>
</feature>
<gene>
    <name evidence="6" type="ORF">NLU13_7703</name>
</gene>
<evidence type="ECO:0000256" key="2">
    <source>
        <dbReference type="ARBA" id="ARBA00006727"/>
    </source>
</evidence>
<evidence type="ECO:0000256" key="3">
    <source>
        <dbReference type="SAM" id="Phobius"/>
    </source>
</evidence>
<comment type="similarity">
    <text evidence="2">Belongs to the major facilitator superfamily. Monocarboxylate porter (TC 2.A.1.13) family.</text>
</comment>
<feature type="domain" description="Cyclic nucleotide-binding" evidence="4">
    <location>
        <begin position="242"/>
        <end position="275"/>
    </location>
</feature>
<organism evidence="6 7">
    <name type="scientific">Sarocladium strictum</name>
    <name type="common">Black bundle disease fungus</name>
    <name type="synonym">Acremonium strictum</name>
    <dbReference type="NCBI Taxonomy" id="5046"/>
    <lineage>
        <taxon>Eukaryota</taxon>
        <taxon>Fungi</taxon>
        <taxon>Dikarya</taxon>
        <taxon>Ascomycota</taxon>
        <taxon>Pezizomycotina</taxon>
        <taxon>Sordariomycetes</taxon>
        <taxon>Hypocreomycetidae</taxon>
        <taxon>Hypocreales</taxon>
        <taxon>Sarocladiaceae</taxon>
        <taxon>Sarocladium</taxon>
    </lineage>
</organism>
<dbReference type="PROSITE" id="PS50042">
    <property type="entry name" value="CNMP_BINDING_3"/>
    <property type="match status" value="1"/>
</dbReference>
<dbReference type="PANTHER" id="PTHR11360">
    <property type="entry name" value="MONOCARBOXYLATE TRANSPORTER"/>
    <property type="match status" value="1"/>
</dbReference>
<reference evidence="6" key="1">
    <citation type="submission" date="2022-10" db="EMBL/GenBank/DDBJ databases">
        <title>Determination and structural analysis of whole genome sequence of Sarocladium strictum F4-1.</title>
        <authorList>
            <person name="Hu L."/>
            <person name="Jiang Y."/>
        </authorList>
    </citation>
    <scope>NUCLEOTIDE SEQUENCE</scope>
    <source>
        <strain evidence="6">F4-1</strain>
    </source>
</reference>
<proteinExistence type="inferred from homology"/>
<keyword evidence="7" id="KW-1185">Reference proteome</keyword>
<protein>
    <recommendedName>
        <fullName evidence="8">Major facilitator superfamily (MFS) profile domain-containing protein</fullName>
    </recommendedName>
</protein>
<feature type="transmembrane region" description="Helical" evidence="3">
    <location>
        <begin position="258"/>
        <end position="280"/>
    </location>
</feature>
<feature type="domain" description="Major facilitator superfamily (MFS) profile" evidence="5">
    <location>
        <begin position="20"/>
        <end position="404"/>
    </location>
</feature>
<dbReference type="PANTHER" id="PTHR11360:SF234">
    <property type="entry name" value="MFS-TYPE TRANSPORTER DBAD-RELATED"/>
    <property type="match status" value="1"/>
</dbReference>
<dbReference type="InterPro" id="IPR036259">
    <property type="entry name" value="MFS_trans_sf"/>
</dbReference>
<feature type="transmembrane region" description="Helical" evidence="3">
    <location>
        <begin position="314"/>
        <end position="336"/>
    </location>
</feature>
<dbReference type="InterPro" id="IPR000595">
    <property type="entry name" value="cNMP-bd_dom"/>
</dbReference>
<dbReference type="InterPro" id="IPR020846">
    <property type="entry name" value="MFS_dom"/>
</dbReference>
<dbReference type="EMBL" id="JAPDFR010000007">
    <property type="protein sequence ID" value="KAK0385226.1"/>
    <property type="molecule type" value="Genomic_DNA"/>
</dbReference>
<feature type="transmembrane region" description="Helical" evidence="3">
    <location>
        <begin position="120"/>
        <end position="142"/>
    </location>
</feature>
<dbReference type="Proteomes" id="UP001175261">
    <property type="component" value="Unassembled WGS sequence"/>
</dbReference>
<dbReference type="GO" id="GO:0022857">
    <property type="term" value="F:transmembrane transporter activity"/>
    <property type="evidence" value="ECO:0007669"/>
    <property type="project" value="InterPro"/>
</dbReference>
<dbReference type="AlphaFoldDB" id="A0AA39GDV3"/>
<sequence length="412" mass="44084">MTSETQPLAPGPPPDGGLKAWLQVLGAHFLFFNSWGLVNTFGVFQTYYESSLLRAESSSAISWIGTFQAFLLVASSVVVGPLFDRGYFRPLIVCGTFLTVFGMMMVSLTDKYYQVFLAQGLCIGLGTGMIFLPSFAIVSTYFTSKRAAAIGIVASGGSVGSVIYPIVFERLQAKIGFPWTVRVMGFLALATLAVSIGTMRARLPPAREARPMLDLTAFRSAPFMFFGFALFFAFVGLYVPIFYIISWGQVRVHLEQNLSFYMLSVLNGASVFGRILPALLANKFGALELLIANCCFAGVLAFVATVIKNLGGLVAFAILYGFVSGTVVSLPGAVVASLAPSLDLVGTWMGMSFCFSALGVLIGNPIAGLIIDVGQDKFNGGFIFAGAFILAGAAMLTLARLSKTPAMKEWQT</sequence>
<evidence type="ECO:0008006" key="8">
    <source>
        <dbReference type="Google" id="ProtNLM"/>
    </source>
</evidence>
<comment type="subcellular location">
    <subcellularLocation>
        <location evidence="1">Membrane</location>
        <topology evidence="1">Multi-pass membrane protein</topology>
    </subcellularLocation>
</comment>
<name>A0AA39GDV3_SARSR</name>
<feature type="transmembrane region" description="Helical" evidence="3">
    <location>
        <begin position="286"/>
        <end position="307"/>
    </location>
</feature>
<comment type="caution">
    <text evidence="6">The sequence shown here is derived from an EMBL/GenBank/DDBJ whole genome shotgun (WGS) entry which is preliminary data.</text>
</comment>
<feature type="transmembrane region" description="Helical" evidence="3">
    <location>
        <begin position="148"/>
        <end position="167"/>
    </location>
</feature>
<keyword evidence="3" id="KW-0472">Membrane</keyword>